<dbReference type="CDD" id="cd07713">
    <property type="entry name" value="DHPS-like_MBL-fold"/>
    <property type="match status" value="1"/>
</dbReference>
<dbReference type="Proteomes" id="UP000184245">
    <property type="component" value="Unassembled WGS sequence"/>
</dbReference>
<dbReference type="AlphaFoldDB" id="A0A1M4SSZ5"/>
<dbReference type="InterPro" id="IPR052926">
    <property type="entry name" value="Metallo-beta-lactamase_dom"/>
</dbReference>
<dbReference type="InterPro" id="IPR001279">
    <property type="entry name" value="Metallo-B-lactamas"/>
</dbReference>
<dbReference type="PANTHER" id="PTHR13754">
    <property type="entry name" value="METALLO-BETA-LACTAMASE SUPERFAMILY PROTEIN"/>
    <property type="match status" value="1"/>
</dbReference>
<dbReference type="Pfam" id="PF00753">
    <property type="entry name" value="Lactamase_B"/>
    <property type="match status" value="1"/>
</dbReference>
<protein>
    <submittedName>
        <fullName evidence="2">Metallo-beta-lactamase superfamily protein</fullName>
    </submittedName>
</protein>
<dbReference type="SUPFAM" id="SSF56281">
    <property type="entry name" value="Metallo-hydrolase/oxidoreductase"/>
    <property type="match status" value="1"/>
</dbReference>
<evidence type="ECO:0000259" key="1">
    <source>
        <dbReference type="Pfam" id="PF00753"/>
    </source>
</evidence>
<dbReference type="STRING" id="1122155.SAMN02745158_00249"/>
<proteinExistence type="predicted"/>
<dbReference type="EMBL" id="FQVI01000001">
    <property type="protein sequence ID" value="SHE35311.1"/>
    <property type="molecule type" value="Genomic_DNA"/>
</dbReference>
<sequence length="127" mass="13976">MAKIVTLIEDTGRDDGLEKEHGLSFYIEAAGHKVLFDTGASNRFLINAEALGIDISQADTLVISHGHYDHGGGMEAFLEVNQKAGIYIRRDAFLPHYSGKQKGWADIGICSKLRVPQECILQSGNFR</sequence>
<dbReference type="RefSeq" id="WP_084067548.1">
    <property type="nucleotide sequence ID" value="NZ_FQVI01000001.1"/>
</dbReference>
<dbReference type="PANTHER" id="PTHR13754:SF13">
    <property type="entry name" value="METALLO-BETA-LACTAMASE SUPERFAMILY PROTEIN (AFU_ORTHOLOGUE AFUA_3G07630)"/>
    <property type="match status" value="1"/>
</dbReference>
<reference evidence="2 3" key="1">
    <citation type="submission" date="2016-11" db="EMBL/GenBank/DDBJ databases">
        <authorList>
            <person name="Jaros S."/>
            <person name="Januszkiewicz K."/>
            <person name="Wedrychowicz H."/>
        </authorList>
    </citation>
    <scope>NUCLEOTIDE SEQUENCE [LARGE SCALE GENOMIC DNA]</scope>
    <source>
        <strain evidence="2 3">DSM 17459</strain>
    </source>
</reference>
<evidence type="ECO:0000313" key="2">
    <source>
        <dbReference type="EMBL" id="SHE35311.1"/>
    </source>
</evidence>
<dbReference type="Gene3D" id="3.60.15.10">
    <property type="entry name" value="Ribonuclease Z/Hydroxyacylglutathione hydrolase-like"/>
    <property type="match status" value="1"/>
</dbReference>
<evidence type="ECO:0000313" key="3">
    <source>
        <dbReference type="Proteomes" id="UP000184245"/>
    </source>
</evidence>
<dbReference type="InterPro" id="IPR036866">
    <property type="entry name" value="RibonucZ/Hydroxyglut_hydro"/>
</dbReference>
<dbReference type="InterPro" id="IPR041712">
    <property type="entry name" value="DHPS-like_MBL-fold"/>
</dbReference>
<keyword evidence="3" id="KW-1185">Reference proteome</keyword>
<feature type="domain" description="Metallo-beta-lactamase" evidence="1">
    <location>
        <begin position="21"/>
        <end position="106"/>
    </location>
</feature>
<organism evidence="2 3">
    <name type="scientific">Lactonifactor longoviformis DSM 17459</name>
    <dbReference type="NCBI Taxonomy" id="1122155"/>
    <lineage>
        <taxon>Bacteria</taxon>
        <taxon>Bacillati</taxon>
        <taxon>Bacillota</taxon>
        <taxon>Clostridia</taxon>
        <taxon>Eubacteriales</taxon>
        <taxon>Clostridiaceae</taxon>
        <taxon>Lactonifactor</taxon>
    </lineage>
</organism>
<gene>
    <name evidence="2" type="ORF">SAMN02745158_00249</name>
</gene>
<dbReference type="GO" id="GO:0016740">
    <property type="term" value="F:transferase activity"/>
    <property type="evidence" value="ECO:0007669"/>
    <property type="project" value="TreeGrafter"/>
</dbReference>
<name>A0A1M4SSZ5_9CLOT</name>
<accession>A0A1M4SSZ5</accession>
<dbReference type="OrthoDB" id="9803916at2"/>